<evidence type="ECO:0000313" key="1">
    <source>
        <dbReference type="EMBL" id="EHL08744.1"/>
    </source>
</evidence>
<reference evidence="1 2" key="1">
    <citation type="submission" date="2011-08" db="EMBL/GenBank/DDBJ databases">
        <authorList>
            <person name="Weinstock G."/>
            <person name="Sodergren E."/>
            <person name="Clifton S."/>
            <person name="Fulton L."/>
            <person name="Fulton B."/>
            <person name="Courtney L."/>
            <person name="Fronick C."/>
            <person name="Harrison M."/>
            <person name="Strong C."/>
            <person name="Farmer C."/>
            <person name="Delahaunty K."/>
            <person name="Markovic C."/>
            <person name="Hall O."/>
            <person name="Minx P."/>
            <person name="Tomlinson C."/>
            <person name="Mitreva M."/>
            <person name="Hou S."/>
            <person name="Chen J."/>
            <person name="Wollam A."/>
            <person name="Pepin K.H."/>
            <person name="Johnson M."/>
            <person name="Bhonagiri V."/>
            <person name="Zhang X."/>
            <person name="Suruliraj S."/>
            <person name="Warren W."/>
            <person name="Chinwalla A."/>
            <person name="Mardis E.R."/>
            <person name="Wilson R.K."/>
        </authorList>
    </citation>
    <scope>NUCLEOTIDE SEQUENCE [LARGE SCALE GENOMIC DNA]</scope>
    <source>
        <strain evidence="1 2">DP7</strain>
    </source>
</reference>
<dbReference type="HOGENOM" id="CLU_3250449_0_0_9"/>
<comment type="caution">
    <text evidence="1">The sequence shown here is derived from an EMBL/GenBank/DDBJ whole genome shotgun (WGS) entry which is preliminary data.</text>
</comment>
<dbReference type="EMBL" id="AFZX01000013">
    <property type="protein sequence ID" value="EHL08744.1"/>
    <property type="molecule type" value="Genomic_DNA"/>
</dbReference>
<dbReference type="Proteomes" id="UP000004416">
    <property type="component" value="Unassembled WGS sequence"/>
</dbReference>
<name>G9XHV4_DESHA</name>
<gene>
    <name evidence="1" type="ORF">HMPREF0322_00530</name>
</gene>
<sequence length="42" mass="4849">MKKKFVVLFVIVFLVGSSYLYLIGQVKYSLLLRIFPDGNLLI</sequence>
<dbReference type="AlphaFoldDB" id="G9XHV4"/>
<evidence type="ECO:0000313" key="2">
    <source>
        <dbReference type="Proteomes" id="UP000004416"/>
    </source>
</evidence>
<accession>G9XHV4</accession>
<protein>
    <submittedName>
        <fullName evidence="1">Uncharacterized protein</fullName>
    </submittedName>
</protein>
<organism evidence="1 2">
    <name type="scientific">Desulfitobacterium hafniense DP7</name>
    <dbReference type="NCBI Taxonomy" id="537010"/>
    <lineage>
        <taxon>Bacteria</taxon>
        <taxon>Bacillati</taxon>
        <taxon>Bacillota</taxon>
        <taxon>Clostridia</taxon>
        <taxon>Eubacteriales</taxon>
        <taxon>Desulfitobacteriaceae</taxon>
        <taxon>Desulfitobacterium</taxon>
    </lineage>
</organism>
<proteinExistence type="predicted"/>